<dbReference type="EMBL" id="BSNZ01000019">
    <property type="protein sequence ID" value="GLQ85663.1"/>
    <property type="molecule type" value="Genomic_DNA"/>
</dbReference>
<protein>
    <submittedName>
        <fullName evidence="1">Uncharacterized protein</fullName>
    </submittedName>
</protein>
<keyword evidence="2" id="KW-1185">Reference proteome</keyword>
<reference evidence="2" key="1">
    <citation type="journal article" date="2019" name="Int. J. Syst. Evol. Microbiol.">
        <title>The Global Catalogue of Microorganisms (GCM) 10K type strain sequencing project: providing services to taxonomists for standard genome sequencing and annotation.</title>
        <authorList>
            <consortium name="The Broad Institute Genomics Platform"/>
            <consortium name="The Broad Institute Genome Sequencing Center for Infectious Disease"/>
            <person name="Wu L."/>
            <person name="Ma J."/>
        </authorList>
    </citation>
    <scope>NUCLEOTIDE SEQUENCE [LARGE SCALE GENOMIC DNA]</scope>
    <source>
        <strain evidence="2">NBRC 12467</strain>
    </source>
</reference>
<sequence length="128" mass="14634">MPWRMAGNMRNMKILPQQMQDFSAFHKTIRRNILHARNSESSRLFGDALQQEFIPPVRPYNGNRLTLLFFDSSFQSSRATGMIQMTVRQENGLNGHPVQMLKDVSDISAGIHHNRTSLIIRENGAVLP</sequence>
<gene>
    <name evidence="1" type="ORF">GCM10007872_25730</name>
</gene>
<comment type="caution">
    <text evidence="1">The sequence shown here is derived from an EMBL/GenBank/DDBJ whole genome shotgun (WGS) entry which is preliminary data.</text>
</comment>
<accession>A0AA37SJ66</accession>
<proteinExistence type="predicted"/>
<name>A0AA37SJ66_9PROT</name>
<dbReference type="AlphaFoldDB" id="A0AA37SJ66"/>
<evidence type="ECO:0000313" key="2">
    <source>
        <dbReference type="Proteomes" id="UP001156708"/>
    </source>
</evidence>
<evidence type="ECO:0000313" key="1">
    <source>
        <dbReference type="EMBL" id="GLQ85663.1"/>
    </source>
</evidence>
<organism evidence="1 2">
    <name type="scientific">Gluconobacter sphaericus NBRC 12467</name>
    <dbReference type="NCBI Taxonomy" id="1307951"/>
    <lineage>
        <taxon>Bacteria</taxon>
        <taxon>Pseudomonadati</taxon>
        <taxon>Pseudomonadota</taxon>
        <taxon>Alphaproteobacteria</taxon>
        <taxon>Acetobacterales</taxon>
        <taxon>Acetobacteraceae</taxon>
        <taxon>Gluconobacter</taxon>
    </lineage>
</organism>
<dbReference type="Proteomes" id="UP001156708">
    <property type="component" value="Unassembled WGS sequence"/>
</dbReference>